<name>A0ABY7WLY8_9SPHI</name>
<dbReference type="SUPFAM" id="SSF49464">
    <property type="entry name" value="Carboxypeptidase regulatory domain-like"/>
    <property type="match status" value="1"/>
</dbReference>
<dbReference type="InterPro" id="IPR000531">
    <property type="entry name" value="Beta-barrel_TonB"/>
</dbReference>
<feature type="domain" description="TonB-dependent receptor plug" evidence="12">
    <location>
        <begin position="117"/>
        <end position="222"/>
    </location>
</feature>
<dbReference type="InterPro" id="IPR036942">
    <property type="entry name" value="Beta-barrel_TonB_sf"/>
</dbReference>
<dbReference type="RefSeq" id="WP_274268049.1">
    <property type="nucleotide sequence ID" value="NZ_CP117880.1"/>
</dbReference>
<accession>A0ABY7WLY8</accession>
<evidence type="ECO:0000259" key="12">
    <source>
        <dbReference type="Pfam" id="PF07715"/>
    </source>
</evidence>
<dbReference type="NCBIfam" id="TIGR04057">
    <property type="entry name" value="SusC_RagA_signa"/>
    <property type="match status" value="1"/>
</dbReference>
<evidence type="ECO:0000259" key="11">
    <source>
        <dbReference type="Pfam" id="PF00593"/>
    </source>
</evidence>
<keyword evidence="6 8" id="KW-0472">Membrane</keyword>
<dbReference type="Pfam" id="PF07715">
    <property type="entry name" value="Plug"/>
    <property type="match status" value="1"/>
</dbReference>
<dbReference type="InterPro" id="IPR039426">
    <property type="entry name" value="TonB-dep_rcpt-like"/>
</dbReference>
<keyword evidence="5 9" id="KW-0798">TonB box</keyword>
<dbReference type="Pfam" id="PF00593">
    <property type="entry name" value="TonB_dep_Rec_b-barrel"/>
    <property type="match status" value="1"/>
</dbReference>
<dbReference type="PROSITE" id="PS52016">
    <property type="entry name" value="TONB_DEPENDENT_REC_3"/>
    <property type="match status" value="1"/>
</dbReference>
<dbReference type="InterPro" id="IPR012910">
    <property type="entry name" value="Plug_dom"/>
</dbReference>
<evidence type="ECO:0000256" key="10">
    <source>
        <dbReference type="SAM" id="SignalP"/>
    </source>
</evidence>
<gene>
    <name evidence="13" type="ORF">PQ465_02820</name>
</gene>
<evidence type="ECO:0000256" key="7">
    <source>
        <dbReference type="ARBA" id="ARBA00023237"/>
    </source>
</evidence>
<dbReference type="InterPro" id="IPR008969">
    <property type="entry name" value="CarboxyPept-like_regulatory"/>
</dbReference>
<evidence type="ECO:0000256" key="2">
    <source>
        <dbReference type="ARBA" id="ARBA00022448"/>
    </source>
</evidence>
<keyword evidence="4 8" id="KW-0812">Transmembrane</keyword>
<dbReference type="SUPFAM" id="SSF56935">
    <property type="entry name" value="Porins"/>
    <property type="match status" value="1"/>
</dbReference>
<keyword evidence="7 8" id="KW-0998">Cell outer membrane</keyword>
<dbReference type="Gene3D" id="2.60.40.1120">
    <property type="entry name" value="Carboxypeptidase-like, regulatory domain"/>
    <property type="match status" value="1"/>
</dbReference>
<evidence type="ECO:0000256" key="9">
    <source>
        <dbReference type="RuleBase" id="RU003357"/>
    </source>
</evidence>
<evidence type="ECO:0000256" key="1">
    <source>
        <dbReference type="ARBA" id="ARBA00004571"/>
    </source>
</evidence>
<comment type="similarity">
    <text evidence="8 9">Belongs to the TonB-dependent receptor family.</text>
</comment>
<keyword evidence="2 8" id="KW-0813">Transport</keyword>
<dbReference type="NCBIfam" id="TIGR04056">
    <property type="entry name" value="OMP_RagA_SusC"/>
    <property type="match status" value="1"/>
</dbReference>
<dbReference type="EMBL" id="CP117880">
    <property type="protein sequence ID" value="WDF69325.1"/>
    <property type="molecule type" value="Genomic_DNA"/>
</dbReference>
<evidence type="ECO:0000256" key="3">
    <source>
        <dbReference type="ARBA" id="ARBA00022452"/>
    </source>
</evidence>
<reference evidence="13 14" key="1">
    <citation type="submission" date="2023-02" db="EMBL/GenBank/DDBJ databases">
        <title>Genome sequence of Sphingobacterium sp. KACC 22765.</title>
        <authorList>
            <person name="Kim S."/>
            <person name="Heo J."/>
            <person name="Kwon S.-W."/>
        </authorList>
    </citation>
    <scope>NUCLEOTIDE SEQUENCE [LARGE SCALE GENOMIC DNA]</scope>
    <source>
        <strain evidence="13 14">KACC 22765</strain>
    </source>
</reference>
<dbReference type="Gene3D" id="2.40.170.20">
    <property type="entry name" value="TonB-dependent receptor, beta-barrel domain"/>
    <property type="match status" value="1"/>
</dbReference>
<organism evidence="13 14">
    <name type="scientific">Sphingobacterium oryzagri</name>
    <dbReference type="NCBI Taxonomy" id="3025669"/>
    <lineage>
        <taxon>Bacteria</taxon>
        <taxon>Pseudomonadati</taxon>
        <taxon>Bacteroidota</taxon>
        <taxon>Sphingobacteriia</taxon>
        <taxon>Sphingobacteriales</taxon>
        <taxon>Sphingobacteriaceae</taxon>
        <taxon>Sphingobacterium</taxon>
    </lineage>
</organism>
<evidence type="ECO:0000256" key="8">
    <source>
        <dbReference type="PROSITE-ProRule" id="PRU01360"/>
    </source>
</evidence>
<sequence length="1094" mass="121350">MMKIYRLGLLMLLLCATHLSMSQQKISVSGKVTDKSGLAIAGVSIKEKAGTASTSTDLSGGFTLLVDGQATLIVTSVGYASQTIPVDRQATLNIVLTATDTDLEEVVVVGYDTRTRSKVLGSVATIDGEQLANRPITNVSTAISGLAAGVQVNQGNGRPGSDGATIRVRGAGSLNYASSLIIIDGIQQPSMDLVNPEDIETISVLKDANTAAIYGARAANGVIMITTKKGANRPPQVSYSTVISMLNPSVKPTFVSDYVRHMLLYNEAAENVGVNGHYTQDAIDLWTRANADPNGVLASSGLPNYVAYPNVDWGDWIYNENWLQNHNLRMDGGSEHTTYGVSTRYQNNPGIMHNTGMKRYDGRVNLQSKIKDFLTLGTNTFLYNEQRDRGSDANLYNYLRQTTPGIYPMYDGMFGGAVAASNESSQLNNLLLSLYDNLGSNERTYLNTTLFAHVDILDGLKFETSFNYNARFDEVSTFANPSLRYDFSTMEPVNAAAVPSQMTTSQSAGKEYRKTFDNVLRYNKTFDVHSLGIILGHNEYYFRRNTFGATQRGLLDPTITNIGSATEMVSISGGEVDMAMRSFFGRITYDYDTKYLVEFNLRRDGSSKFGSNYKYGNFLSVGLGYNISKEAFMKSVEPYIQNLRLRGSWGRLGNDLGDDLNHYAWHGVYGSNNYSFNGAPVNALRESQFGNPNLRWEGTTSTELGLEFATFSNRATVQIDYYNKQSYDGIRRAQVPLTAGFRTAPLYNQSEVRNRGVELSLGWKDRKGEFSYGFAGNFAINDNMVTKFEGPLREGWVDNADGTRIWTSNLGQVSTGGTSRVLENHMINEYYLRKVYRGDGNYFNTDGSVNINGGPTTGMIRTEGDFEWVKAMKNAGYSFLTRTMNPAENYGNASLYYGDLIYADLNGDGLYGGTDDQYLTGTASAPRYIFGFNANFAYKGFDMSMIWAGEWGGKYYWTDHGYNSNIMIAGNQITTRIAEDHYFYNPNNPTDSRTNTQGYFPRLKYGANSENINNVASDYWLYDNGFIKLRNLQVGYTFNSSMTERIKIRNLRVFFSGENLLLFTKFPGGDPEIGNSTAEYPTMRQYAFGLNIGF</sequence>
<evidence type="ECO:0000256" key="6">
    <source>
        <dbReference type="ARBA" id="ARBA00023136"/>
    </source>
</evidence>
<dbReference type="Proteomes" id="UP001221558">
    <property type="component" value="Chromosome"/>
</dbReference>
<keyword evidence="3 8" id="KW-1134">Transmembrane beta strand</keyword>
<dbReference type="Gene3D" id="2.170.130.10">
    <property type="entry name" value="TonB-dependent receptor, plug domain"/>
    <property type="match status" value="1"/>
</dbReference>
<dbReference type="InterPro" id="IPR037066">
    <property type="entry name" value="Plug_dom_sf"/>
</dbReference>
<protein>
    <submittedName>
        <fullName evidence="13">TonB-dependent receptor</fullName>
    </submittedName>
</protein>
<comment type="subcellular location">
    <subcellularLocation>
        <location evidence="1 8">Cell outer membrane</location>
        <topology evidence="1 8">Multi-pass membrane protein</topology>
    </subcellularLocation>
</comment>
<dbReference type="InterPro" id="IPR023996">
    <property type="entry name" value="TonB-dep_OMP_SusC/RagA"/>
</dbReference>
<evidence type="ECO:0000256" key="4">
    <source>
        <dbReference type="ARBA" id="ARBA00022692"/>
    </source>
</evidence>
<keyword evidence="13" id="KW-0675">Receptor</keyword>
<dbReference type="InterPro" id="IPR023997">
    <property type="entry name" value="TonB-dep_OMP_SusC/RagA_CS"/>
</dbReference>
<keyword evidence="10" id="KW-0732">Signal</keyword>
<proteinExistence type="inferred from homology"/>
<dbReference type="Pfam" id="PF13715">
    <property type="entry name" value="CarbopepD_reg_2"/>
    <property type="match status" value="1"/>
</dbReference>
<feature type="domain" description="TonB-dependent receptor-like beta-barrel" evidence="11">
    <location>
        <begin position="388"/>
        <end position="847"/>
    </location>
</feature>
<keyword evidence="14" id="KW-1185">Reference proteome</keyword>
<evidence type="ECO:0000313" key="14">
    <source>
        <dbReference type="Proteomes" id="UP001221558"/>
    </source>
</evidence>
<evidence type="ECO:0000313" key="13">
    <source>
        <dbReference type="EMBL" id="WDF69325.1"/>
    </source>
</evidence>
<evidence type="ECO:0000256" key="5">
    <source>
        <dbReference type="ARBA" id="ARBA00023077"/>
    </source>
</evidence>
<feature type="chain" id="PRO_5047194955" evidence="10">
    <location>
        <begin position="23"/>
        <end position="1094"/>
    </location>
</feature>
<feature type="signal peptide" evidence="10">
    <location>
        <begin position="1"/>
        <end position="22"/>
    </location>
</feature>